<feature type="compositionally biased region" description="Polar residues" evidence="1">
    <location>
        <begin position="105"/>
        <end position="119"/>
    </location>
</feature>
<feature type="compositionally biased region" description="Low complexity" evidence="1">
    <location>
        <begin position="258"/>
        <end position="272"/>
    </location>
</feature>
<evidence type="ECO:0000259" key="2">
    <source>
        <dbReference type="Pfam" id="PF15477"/>
    </source>
</evidence>
<protein>
    <recommendedName>
        <fullName evidence="2">Small acidic protein-like domain-containing protein</fullName>
    </recommendedName>
</protein>
<evidence type="ECO:0000256" key="1">
    <source>
        <dbReference type="SAM" id="MobiDB-lite"/>
    </source>
</evidence>
<dbReference type="EMBL" id="MTYJ01000073">
    <property type="protein sequence ID" value="OQV16520.1"/>
    <property type="molecule type" value="Genomic_DNA"/>
</dbReference>
<evidence type="ECO:0000313" key="4">
    <source>
        <dbReference type="Proteomes" id="UP000192578"/>
    </source>
</evidence>
<feature type="domain" description="Small acidic protein-like" evidence="2">
    <location>
        <begin position="230"/>
        <end position="307"/>
    </location>
</feature>
<feature type="region of interest" description="Disordered" evidence="1">
    <location>
        <begin position="254"/>
        <end position="286"/>
    </location>
</feature>
<dbReference type="PANTHER" id="PTHR22426">
    <property type="entry name" value="ARGININE_SERINE-RICH COILED-COIL PROTEIN 2"/>
    <property type="match status" value="1"/>
</dbReference>
<gene>
    <name evidence="3" type="ORF">BV898_09359</name>
</gene>
<proteinExistence type="predicted"/>
<feature type="region of interest" description="Disordered" evidence="1">
    <location>
        <begin position="199"/>
        <end position="223"/>
    </location>
</feature>
<keyword evidence="4" id="KW-1185">Reference proteome</keyword>
<evidence type="ECO:0000313" key="3">
    <source>
        <dbReference type="EMBL" id="OQV16520.1"/>
    </source>
</evidence>
<feature type="compositionally biased region" description="Low complexity" evidence="1">
    <location>
        <begin position="210"/>
        <end position="223"/>
    </location>
</feature>
<feature type="compositionally biased region" description="Basic and acidic residues" evidence="1">
    <location>
        <begin position="1"/>
        <end position="29"/>
    </location>
</feature>
<feature type="compositionally biased region" description="Basic and acidic residues" evidence="1">
    <location>
        <begin position="45"/>
        <end position="54"/>
    </location>
</feature>
<dbReference type="Pfam" id="PF15477">
    <property type="entry name" value="SMAP"/>
    <property type="match status" value="1"/>
</dbReference>
<dbReference type="OrthoDB" id="1928974at2759"/>
<organism evidence="3 4">
    <name type="scientific">Hypsibius exemplaris</name>
    <name type="common">Freshwater tardigrade</name>
    <dbReference type="NCBI Taxonomy" id="2072580"/>
    <lineage>
        <taxon>Eukaryota</taxon>
        <taxon>Metazoa</taxon>
        <taxon>Ecdysozoa</taxon>
        <taxon>Tardigrada</taxon>
        <taxon>Eutardigrada</taxon>
        <taxon>Parachela</taxon>
        <taxon>Hypsibioidea</taxon>
        <taxon>Hypsibiidae</taxon>
        <taxon>Hypsibius</taxon>
    </lineage>
</organism>
<feature type="region of interest" description="Disordered" evidence="1">
    <location>
        <begin position="1"/>
        <end position="149"/>
    </location>
</feature>
<dbReference type="Proteomes" id="UP000192578">
    <property type="component" value="Unassembled WGS sequence"/>
</dbReference>
<sequence>MDRQERNRNYRGNNHDRSSNSSRGREEWGSRQAHNFHRGGYGGDQRGHGGREGYNRQGNWARGDDCPNSDPPYSSSNRDGGDRRNPGPGSQRRSRSRSSDRSDKTNPANQRAGPSTQYNDRPYQYPDNVQRGQSSRGGPYRGNDRQQQAAARLEKFERMGPVAGPSQEELAKLPAYINPRAVNVNKMLEQQEKRKLLWGGSKAKKDTEAAAEAAPAEVTPTTPKATAAVWQNVTFSGDEDGRVANKFKKLMGLKETDPSAGSSSSGADAGSAPAPPHVKQEDLFRNLDRQYEMARLTAHTQKGVGLGFNSR</sequence>
<reference evidence="4" key="1">
    <citation type="submission" date="2017-01" db="EMBL/GenBank/DDBJ databases">
        <title>Comparative genomics of anhydrobiosis in the tardigrade Hypsibius dujardini.</title>
        <authorList>
            <person name="Yoshida Y."/>
            <person name="Koutsovoulos G."/>
            <person name="Laetsch D."/>
            <person name="Stevens L."/>
            <person name="Kumar S."/>
            <person name="Horikawa D."/>
            <person name="Ishino K."/>
            <person name="Komine S."/>
            <person name="Tomita M."/>
            <person name="Blaxter M."/>
            <person name="Arakawa K."/>
        </authorList>
    </citation>
    <scope>NUCLEOTIDE SEQUENCE [LARGE SCALE GENOMIC DNA]</scope>
    <source>
        <strain evidence="4">Z151</strain>
    </source>
</reference>
<name>A0A1W0WMS2_HYPEX</name>
<accession>A0A1W0WMS2</accession>
<dbReference type="InterPro" id="IPR028124">
    <property type="entry name" value="SMAP_dom"/>
</dbReference>
<dbReference type="AlphaFoldDB" id="A0A1W0WMS2"/>
<dbReference type="PANTHER" id="PTHR22426:SF2">
    <property type="entry name" value="ARGININE_SERINE-RICH COILED-COIL PROTEIN 2"/>
    <property type="match status" value="1"/>
</dbReference>
<comment type="caution">
    <text evidence="3">The sequence shown here is derived from an EMBL/GenBank/DDBJ whole genome shotgun (WGS) entry which is preliminary data.</text>
</comment>